<keyword evidence="2" id="KW-1185">Reference proteome</keyword>
<evidence type="ECO:0000313" key="2">
    <source>
        <dbReference type="Proteomes" id="UP000228934"/>
    </source>
</evidence>
<dbReference type="AlphaFoldDB" id="A0A2G9SIW2"/>
<sequence length="81" mass="9554">MVKGLYFLQSIEERKKERKKKKKTPVFAKTCKSMKFSGLRYEPAYDPHPLKKLPKGYSFLIFDQYFTTISTKEPMDLALTI</sequence>
<protein>
    <submittedName>
        <fullName evidence="1">Uncharacterized protein</fullName>
    </submittedName>
</protein>
<accession>A0A2G9SIW2</accession>
<dbReference type="EMBL" id="KV924157">
    <property type="protein sequence ID" value="PIO40119.1"/>
    <property type="molecule type" value="Genomic_DNA"/>
</dbReference>
<gene>
    <name evidence="1" type="ORF">AB205_0101330</name>
</gene>
<dbReference type="Proteomes" id="UP000228934">
    <property type="component" value="Unassembled WGS sequence"/>
</dbReference>
<name>A0A2G9SIW2_AQUCT</name>
<evidence type="ECO:0000313" key="1">
    <source>
        <dbReference type="EMBL" id="PIO40119.1"/>
    </source>
</evidence>
<reference evidence="2" key="1">
    <citation type="journal article" date="2017" name="Nat. Commun.">
        <title>The North American bullfrog draft genome provides insight into hormonal regulation of long noncoding RNA.</title>
        <authorList>
            <person name="Hammond S.A."/>
            <person name="Warren R.L."/>
            <person name="Vandervalk B.P."/>
            <person name="Kucuk E."/>
            <person name="Khan H."/>
            <person name="Gibb E.A."/>
            <person name="Pandoh P."/>
            <person name="Kirk H."/>
            <person name="Zhao Y."/>
            <person name="Jones M."/>
            <person name="Mungall A.J."/>
            <person name="Coope R."/>
            <person name="Pleasance S."/>
            <person name="Moore R.A."/>
            <person name="Holt R.A."/>
            <person name="Round J.M."/>
            <person name="Ohora S."/>
            <person name="Walle B.V."/>
            <person name="Veldhoen N."/>
            <person name="Helbing C.C."/>
            <person name="Birol I."/>
        </authorList>
    </citation>
    <scope>NUCLEOTIDE SEQUENCE [LARGE SCALE GENOMIC DNA]</scope>
</reference>
<organism evidence="1 2">
    <name type="scientific">Aquarana catesbeiana</name>
    <name type="common">American bullfrog</name>
    <name type="synonym">Rana catesbeiana</name>
    <dbReference type="NCBI Taxonomy" id="8400"/>
    <lineage>
        <taxon>Eukaryota</taxon>
        <taxon>Metazoa</taxon>
        <taxon>Chordata</taxon>
        <taxon>Craniata</taxon>
        <taxon>Vertebrata</taxon>
        <taxon>Euteleostomi</taxon>
        <taxon>Amphibia</taxon>
        <taxon>Batrachia</taxon>
        <taxon>Anura</taxon>
        <taxon>Neobatrachia</taxon>
        <taxon>Ranoidea</taxon>
        <taxon>Ranidae</taxon>
        <taxon>Aquarana</taxon>
    </lineage>
</organism>
<proteinExistence type="predicted"/>